<name>A0A8S5Q5Q6_9CAUD</name>
<reference evidence="1" key="1">
    <citation type="journal article" date="2021" name="Proc. Natl. Acad. Sci. U.S.A.">
        <title>A Catalog of Tens of Thousands of Viruses from Human Metagenomes Reveals Hidden Associations with Chronic Diseases.</title>
        <authorList>
            <person name="Tisza M.J."/>
            <person name="Buck C.B."/>
        </authorList>
    </citation>
    <scope>NUCLEOTIDE SEQUENCE</scope>
    <source>
        <strain evidence="1">CtAca11</strain>
    </source>
</reference>
<proteinExistence type="predicted"/>
<evidence type="ECO:0000313" key="1">
    <source>
        <dbReference type="EMBL" id="DAE14647.1"/>
    </source>
</evidence>
<sequence length="185" mass="21131">MKWVNAIGYSIQPCEKQGWSILTLRLMTPQDKLDGIIKLLKGKFNLVLKRYEKPRSLNANAYAWVLMDKIAQKLGISKEEVYVRAVKQVGVFNPLNVDIAAYERFKQNWGRHGLGWIVDRLGNDGVKVYFNAYYGSSVYTSSEMARLIDWIVEEAKQQGIDTMTPAERARLIDEWGKGNGNQEGK</sequence>
<dbReference type="InterPro" id="IPR036619">
    <property type="entry name" value="NinB_sf"/>
</dbReference>
<organism evidence="1">
    <name type="scientific">Myoviridae sp. ctAca11</name>
    <dbReference type="NCBI Taxonomy" id="2825043"/>
    <lineage>
        <taxon>Viruses</taxon>
        <taxon>Duplodnaviria</taxon>
        <taxon>Heunggongvirae</taxon>
        <taxon>Uroviricota</taxon>
        <taxon>Caudoviricetes</taxon>
    </lineage>
</organism>
<accession>A0A8S5Q5Q6</accession>
<protein>
    <submittedName>
        <fullName evidence="1">NinB protein</fullName>
    </submittedName>
</protein>
<dbReference type="Gene3D" id="1.10.3790.10">
    <property type="entry name" value="NinB"/>
    <property type="match status" value="1"/>
</dbReference>
<dbReference type="EMBL" id="BK015590">
    <property type="protein sequence ID" value="DAE14647.1"/>
    <property type="molecule type" value="Genomic_DNA"/>
</dbReference>